<dbReference type="AlphaFoldDB" id="A0A653CT14"/>
<dbReference type="OrthoDB" id="5034579at2759"/>
<dbReference type="FunFam" id="3.20.20.10:FF:000005">
    <property type="entry name" value="Ornithine decarboxylase"/>
    <property type="match status" value="1"/>
</dbReference>
<dbReference type="SUPFAM" id="SSF51419">
    <property type="entry name" value="PLP-binding barrel"/>
    <property type="match status" value="1"/>
</dbReference>
<dbReference type="InterPro" id="IPR002433">
    <property type="entry name" value="Orn_de-COase"/>
</dbReference>
<protein>
    <recommendedName>
        <fullName evidence="8">Orn/DAP/Arg decarboxylase 2 N-terminal domain-containing protein</fullName>
    </recommendedName>
</protein>
<dbReference type="InterPro" id="IPR029066">
    <property type="entry name" value="PLP-binding_barrel"/>
</dbReference>
<accession>A0A653CT14</accession>
<dbReference type="Gene3D" id="2.40.37.10">
    <property type="entry name" value="Lyase, Ornithine Decarboxylase, Chain A, domain 1"/>
    <property type="match status" value="1"/>
</dbReference>
<evidence type="ECO:0000256" key="3">
    <source>
        <dbReference type="ARBA" id="ARBA00022898"/>
    </source>
</evidence>
<dbReference type="PRINTS" id="PR01179">
    <property type="entry name" value="ODADCRBXLASE"/>
</dbReference>
<comment type="similarity">
    <text evidence="2">Belongs to the Orn/Lys/Arg decarboxylase class-II family.</text>
</comment>
<dbReference type="GO" id="GO:0033387">
    <property type="term" value="P:putrescine biosynthetic process from arginine, via ornithine"/>
    <property type="evidence" value="ECO:0007669"/>
    <property type="project" value="TreeGrafter"/>
</dbReference>
<reference evidence="9 10" key="1">
    <citation type="submission" date="2019-01" db="EMBL/GenBank/DDBJ databases">
        <authorList>
            <person name="Sayadi A."/>
        </authorList>
    </citation>
    <scope>NUCLEOTIDE SEQUENCE [LARGE SCALE GENOMIC DNA]</scope>
</reference>
<evidence type="ECO:0000256" key="7">
    <source>
        <dbReference type="PIRSR" id="PIRSR600183-50"/>
    </source>
</evidence>
<feature type="modified residue" description="N6-(pyridoxal phosphate)lysine" evidence="7">
    <location>
        <position position="6"/>
    </location>
</feature>
<feature type="active site" description="Proton donor" evidence="7">
    <location>
        <position position="285"/>
    </location>
</feature>
<name>A0A653CT14_CALMS</name>
<keyword evidence="3 7" id="KW-0663">Pyridoxal phosphate</keyword>
<dbReference type="GO" id="GO:0005737">
    <property type="term" value="C:cytoplasm"/>
    <property type="evidence" value="ECO:0007669"/>
    <property type="project" value="TreeGrafter"/>
</dbReference>
<dbReference type="SUPFAM" id="SSF50621">
    <property type="entry name" value="Alanine racemase C-terminal domain-like"/>
    <property type="match status" value="1"/>
</dbReference>
<keyword evidence="5" id="KW-0456">Lyase</keyword>
<evidence type="ECO:0000256" key="4">
    <source>
        <dbReference type="ARBA" id="ARBA00023115"/>
    </source>
</evidence>
<evidence type="ECO:0000259" key="8">
    <source>
        <dbReference type="Pfam" id="PF02784"/>
    </source>
</evidence>
<comment type="cofactor">
    <cofactor evidence="1 7">
        <name>pyridoxal 5'-phosphate</name>
        <dbReference type="ChEBI" id="CHEBI:597326"/>
    </cofactor>
</comment>
<dbReference type="Proteomes" id="UP000410492">
    <property type="component" value="Unassembled WGS sequence"/>
</dbReference>
<evidence type="ECO:0000256" key="5">
    <source>
        <dbReference type="ARBA" id="ARBA00023239"/>
    </source>
</evidence>
<dbReference type="InterPro" id="IPR000183">
    <property type="entry name" value="Orn/DAP/Arg_de-COase"/>
</dbReference>
<dbReference type="InterPro" id="IPR009006">
    <property type="entry name" value="Ala_racemase/Decarboxylase_C"/>
</dbReference>
<feature type="non-terminal residue" evidence="9">
    <location>
        <position position="1"/>
    </location>
</feature>
<evidence type="ECO:0000256" key="2">
    <source>
        <dbReference type="ARBA" id="ARBA00008872"/>
    </source>
</evidence>
<dbReference type="Pfam" id="PF02784">
    <property type="entry name" value="Orn_Arg_deC_N"/>
    <property type="match status" value="1"/>
</dbReference>
<gene>
    <name evidence="9" type="ORF">CALMAC_LOCUS11065</name>
</gene>
<dbReference type="PANTHER" id="PTHR11482:SF6">
    <property type="entry name" value="ORNITHINE DECARBOXYLASE 1-RELATED"/>
    <property type="match status" value="1"/>
</dbReference>
<dbReference type="PRINTS" id="PR01182">
    <property type="entry name" value="ORNDCRBXLASE"/>
</dbReference>
<evidence type="ECO:0000313" key="10">
    <source>
        <dbReference type="Proteomes" id="UP000410492"/>
    </source>
</evidence>
<keyword evidence="4" id="KW-0620">Polyamine biosynthesis</keyword>
<comment type="function">
    <text evidence="6">Catalyzes the first and rate-limiting step of polyamine biosynthesis that converts ornithine into putrescine, which is the precursor for the polyamines, spermidine and spermine. Polyamines are essential for cell proliferation and are implicated in cellular processes, ranging from DNA replication to apoptosis.</text>
</comment>
<dbReference type="CDD" id="cd00622">
    <property type="entry name" value="PLPDE_III_ODC"/>
    <property type="match status" value="1"/>
</dbReference>
<proteinExistence type="inferred from homology"/>
<evidence type="ECO:0000256" key="6">
    <source>
        <dbReference type="ARBA" id="ARBA00037173"/>
    </source>
</evidence>
<dbReference type="Gene3D" id="3.20.20.10">
    <property type="entry name" value="Alanine racemase"/>
    <property type="match status" value="1"/>
</dbReference>
<feature type="domain" description="Orn/DAP/Arg decarboxylase 2 N-terminal" evidence="8">
    <location>
        <begin position="4"/>
        <end position="218"/>
    </location>
</feature>
<evidence type="ECO:0000313" key="9">
    <source>
        <dbReference type="EMBL" id="VEN50223.1"/>
    </source>
</evidence>
<sequence length="380" mass="42577">AISAVKCNSHRLVLETLAALGTCFDCASEDEIRKVISLGVSADRIIYAHPTKKINHLRYAAEVGVTAMTFDSECELYKIKKYYPEARLVLRIRHDDENATFHLGEKFGVYPEDARDLLAIARYLNLNVIGVSFHIGSSRGHHPDLNAFYGAIVAARRVFDEAVEQGYHFTLLDIGGGFCGNTGATLYEVGEVVNDVLDRYFPEPNIDVIAEPGQYYVSSAFSLITQIHTKKVVDGQDIARMYFTDVSVYNSMIDVVFKVHFDMSPVKTRKQNSRKLPSIVWGPTCCSNDKISGDVIYLPELFVGDWLKIHDTGAYSISVASHFNGFPLPNVHAFIRKEDVIFLTEKVDHPLPKEKFVFGDSIEGLLTGLTLPSRYITNYF</sequence>
<dbReference type="GO" id="GO:0004586">
    <property type="term" value="F:ornithine decarboxylase activity"/>
    <property type="evidence" value="ECO:0007669"/>
    <property type="project" value="TreeGrafter"/>
</dbReference>
<evidence type="ECO:0000256" key="1">
    <source>
        <dbReference type="ARBA" id="ARBA00001933"/>
    </source>
</evidence>
<keyword evidence="10" id="KW-1185">Reference proteome</keyword>
<organism evidence="9 10">
    <name type="scientific">Callosobruchus maculatus</name>
    <name type="common">Southern cowpea weevil</name>
    <name type="synonym">Pulse bruchid</name>
    <dbReference type="NCBI Taxonomy" id="64391"/>
    <lineage>
        <taxon>Eukaryota</taxon>
        <taxon>Metazoa</taxon>
        <taxon>Ecdysozoa</taxon>
        <taxon>Arthropoda</taxon>
        <taxon>Hexapoda</taxon>
        <taxon>Insecta</taxon>
        <taxon>Pterygota</taxon>
        <taxon>Neoptera</taxon>
        <taxon>Endopterygota</taxon>
        <taxon>Coleoptera</taxon>
        <taxon>Polyphaga</taxon>
        <taxon>Cucujiformia</taxon>
        <taxon>Chrysomeloidea</taxon>
        <taxon>Chrysomelidae</taxon>
        <taxon>Bruchinae</taxon>
        <taxon>Bruchini</taxon>
        <taxon>Callosobruchus</taxon>
    </lineage>
</organism>
<dbReference type="PANTHER" id="PTHR11482">
    <property type="entry name" value="ARGININE/DIAMINOPIMELATE/ORNITHINE DECARBOXYLASE"/>
    <property type="match status" value="1"/>
</dbReference>
<dbReference type="EMBL" id="CAACVG010008540">
    <property type="protein sequence ID" value="VEN50223.1"/>
    <property type="molecule type" value="Genomic_DNA"/>
</dbReference>
<dbReference type="InterPro" id="IPR022644">
    <property type="entry name" value="De-COase2_N"/>
</dbReference>